<evidence type="ECO:0000313" key="1">
    <source>
        <dbReference type="EMBL" id="PXF48697.1"/>
    </source>
</evidence>
<comment type="caution">
    <text evidence="1">The sequence shown here is derived from an EMBL/GenBank/DDBJ whole genome shotgun (WGS) entry which is preliminary data.</text>
</comment>
<dbReference type="Proteomes" id="UP000247409">
    <property type="component" value="Unassembled WGS sequence"/>
</dbReference>
<accession>A0A2V3J3X9</accession>
<dbReference type="AlphaFoldDB" id="A0A2V3J3X9"/>
<proteinExistence type="predicted"/>
<reference evidence="1 2" key="1">
    <citation type="journal article" date="2018" name="Mol. Biol. Evol.">
        <title>Analysis of the draft genome of the red seaweed Gracilariopsis chorda provides insights into genome size evolution in Rhodophyta.</title>
        <authorList>
            <person name="Lee J."/>
            <person name="Yang E.C."/>
            <person name="Graf L."/>
            <person name="Yang J.H."/>
            <person name="Qiu H."/>
            <person name="Zel Zion U."/>
            <person name="Chan C.X."/>
            <person name="Stephens T.G."/>
            <person name="Weber A.P.M."/>
            <person name="Boo G.H."/>
            <person name="Boo S.M."/>
            <person name="Kim K.M."/>
            <person name="Shin Y."/>
            <person name="Jung M."/>
            <person name="Lee S.J."/>
            <person name="Yim H.S."/>
            <person name="Lee J.H."/>
            <person name="Bhattacharya D."/>
            <person name="Yoon H.S."/>
        </authorList>
    </citation>
    <scope>NUCLEOTIDE SEQUENCE [LARGE SCALE GENOMIC DNA]</scope>
    <source>
        <strain evidence="1 2">SKKU-2015</strain>
        <tissue evidence="1">Whole body</tissue>
    </source>
</reference>
<dbReference type="EMBL" id="NBIV01000012">
    <property type="protein sequence ID" value="PXF48697.1"/>
    <property type="molecule type" value="Genomic_DNA"/>
</dbReference>
<organism evidence="1 2">
    <name type="scientific">Gracilariopsis chorda</name>
    <dbReference type="NCBI Taxonomy" id="448386"/>
    <lineage>
        <taxon>Eukaryota</taxon>
        <taxon>Rhodophyta</taxon>
        <taxon>Florideophyceae</taxon>
        <taxon>Rhodymeniophycidae</taxon>
        <taxon>Gracilariales</taxon>
        <taxon>Gracilariaceae</taxon>
        <taxon>Gracilariopsis</taxon>
    </lineage>
</organism>
<keyword evidence="2" id="KW-1185">Reference proteome</keyword>
<name>A0A2V3J3X9_9FLOR</name>
<gene>
    <name evidence="1" type="ORF">BWQ96_01549</name>
</gene>
<protein>
    <submittedName>
        <fullName evidence="1">Uncharacterized protein</fullName>
    </submittedName>
</protein>
<sequence length="175" mass="20122">MIEVAAPPLSTDYFTGNPTLQMMEQTLSKYIDEDEQGDLTYYVALSLILYSAEQWNGAQPRFLRRFIGEGLLPKPVLYRFVAFTDLVNRAMKKGMQASRNQHWLEGLKRHIGLDESFAQSFGDIVNERWEGYIRSITDGARLLEGLQRNIEFSPGTRDSEKDFIEKISKCINSKM</sequence>
<evidence type="ECO:0000313" key="2">
    <source>
        <dbReference type="Proteomes" id="UP000247409"/>
    </source>
</evidence>